<proteinExistence type="predicted"/>
<evidence type="ECO:0000313" key="1">
    <source>
        <dbReference type="EMBL" id="AGA80567.1"/>
    </source>
</evidence>
<dbReference type="RefSeq" id="WP_015268093.1">
    <property type="nucleotide sequence ID" value="NC_019904.1"/>
</dbReference>
<gene>
    <name evidence="1" type="ordered locus">Echvi_4383</name>
</gene>
<dbReference type="AlphaFoldDB" id="L0G4V9"/>
<dbReference type="EMBL" id="CP003346">
    <property type="protein sequence ID" value="AGA80567.1"/>
    <property type="molecule type" value="Genomic_DNA"/>
</dbReference>
<evidence type="ECO:0000313" key="2">
    <source>
        <dbReference type="Proteomes" id="UP000010796"/>
    </source>
</evidence>
<keyword evidence="2" id="KW-1185">Reference proteome</keyword>
<dbReference type="OrthoDB" id="678846at2"/>
<dbReference type="KEGG" id="evi:Echvi_4383"/>
<dbReference type="InterPro" id="IPR045788">
    <property type="entry name" value="MobC_2"/>
</dbReference>
<sequence>MATKQKTEKVVVMSKISQDHYQELLGLLSKSTNHSMSALIRQILSNRPIKCRTHDQTYERVLEGMHAIHMEIQEIGVNVDQMVHGFLVNHDTPRNRKMARRLEGMVKEALVKLEVLEKVVQGHFRK</sequence>
<dbReference type="Proteomes" id="UP000010796">
    <property type="component" value="Chromosome"/>
</dbReference>
<accession>L0G4V9</accession>
<reference evidence="2" key="1">
    <citation type="submission" date="2012-02" db="EMBL/GenBank/DDBJ databases">
        <title>The complete genome of Echinicola vietnamensis DSM 17526.</title>
        <authorList>
            <person name="Lucas S."/>
            <person name="Copeland A."/>
            <person name="Lapidus A."/>
            <person name="Glavina del Rio T."/>
            <person name="Dalin E."/>
            <person name="Tice H."/>
            <person name="Bruce D."/>
            <person name="Goodwin L."/>
            <person name="Pitluck S."/>
            <person name="Peters L."/>
            <person name="Ovchinnikova G."/>
            <person name="Teshima H."/>
            <person name="Kyrpides N."/>
            <person name="Mavromatis K."/>
            <person name="Ivanova N."/>
            <person name="Brettin T."/>
            <person name="Detter J.C."/>
            <person name="Han C."/>
            <person name="Larimer F."/>
            <person name="Land M."/>
            <person name="Hauser L."/>
            <person name="Markowitz V."/>
            <person name="Cheng J.-F."/>
            <person name="Hugenholtz P."/>
            <person name="Woyke T."/>
            <person name="Wu D."/>
            <person name="Brambilla E."/>
            <person name="Klenk H.-P."/>
            <person name="Eisen J.A."/>
        </authorList>
    </citation>
    <scope>NUCLEOTIDE SEQUENCE [LARGE SCALE GENOMIC DNA]</scope>
    <source>
        <strain evidence="2">DSM 17526 / LMG 23754 / KMM 6221</strain>
    </source>
</reference>
<organism evidence="1 2">
    <name type="scientific">Echinicola vietnamensis (strain DSM 17526 / LMG 23754 / KMM 6221)</name>
    <dbReference type="NCBI Taxonomy" id="926556"/>
    <lineage>
        <taxon>Bacteria</taxon>
        <taxon>Pseudomonadati</taxon>
        <taxon>Bacteroidota</taxon>
        <taxon>Cytophagia</taxon>
        <taxon>Cytophagales</taxon>
        <taxon>Cyclobacteriaceae</taxon>
        <taxon>Echinicola</taxon>
    </lineage>
</organism>
<name>L0G4V9_ECHVK</name>
<dbReference type="STRING" id="926556.Echvi_4383"/>
<dbReference type="HOGENOM" id="CLU_1978014_0_0_10"/>
<protein>
    <submittedName>
        <fullName evidence="1">Uncharacterized protein</fullName>
    </submittedName>
</protein>
<dbReference type="Pfam" id="PF19514">
    <property type="entry name" value="MobC_2"/>
    <property type="match status" value="1"/>
</dbReference>